<dbReference type="AlphaFoldDB" id="A0AAV4DFJ2"/>
<organism evidence="2 3">
    <name type="scientific">Plakobranchus ocellatus</name>
    <dbReference type="NCBI Taxonomy" id="259542"/>
    <lineage>
        <taxon>Eukaryota</taxon>
        <taxon>Metazoa</taxon>
        <taxon>Spiralia</taxon>
        <taxon>Lophotrochozoa</taxon>
        <taxon>Mollusca</taxon>
        <taxon>Gastropoda</taxon>
        <taxon>Heterobranchia</taxon>
        <taxon>Euthyneura</taxon>
        <taxon>Panpulmonata</taxon>
        <taxon>Sacoglossa</taxon>
        <taxon>Placobranchoidea</taxon>
        <taxon>Plakobranchidae</taxon>
        <taxon>Plakobranchus</taxon>
    </lineage>
</organism>
<feature type="compositionally biased region" description="Low complexity" evidence="1">
    <location>
        <begin position="64"/>
        <end position="89"/>
    </location>
</feature>
<gene>
    <name evidence="2" type="ORF">PoB_006928500</name>
</gene>
<dbReference type="Proteomes" id="UP000735302">
    <property type="component" value="Unassembled WGS sequence"/>
</dbReference>
<name>A0AAV4DFJ2_9GAST</name>
<accession>A0AAV4DFJ2</accession>
<feature type="region of interest" description="Disordered" evidence="1">
    <location>
        <begin position="33"/>
        <end position="89"/>
    </location>
</feature>
<keyword evidence="3" id="KW-1185">Reference proteome</keyword>
<comment type="caution">
    <text evidence="2">The sequence shown here is derived from an EMBL/GenBank/DDBJ whole genome shotgun (WGS) entry which is preliminary data.</text>
</comment>
<proteinExistence type="predicted"/>
<dbReference type="EMBL" id="BLXT01007821">
    <property type="protein sequence ID" value="GFO42780.1"/>
    <property type="molecule type" value="Genomic_DNA"/>
</dbReference>
<sequence length="89" mass="10350">MSSHQKPNHTTYQLELNVCARCFYLKQTQSWCKTQPQEQTKGNNENKKDNDNNFKSTNKHSKNKYTNSNNTINNNNNIINNNSNNGKTK</sequence>
<evidence type="ECO:0000313" key="2">
    <source>
        <dbReference type="EMBL" id="GFO42780.1"/>
    </source>
</evidence>
<evidence type="ECO:0000313" key="3">
    <source>
        <dbReference type="Proteomes" id="UP000735302"/>
    </source>
</evidence>
<evidence type="ECO:0000256" key="1">
    <source>
        <dbReference type="SAM" id="MobiDB-lite"/>
    </source>
</evidence>
<protein>
    <submittedName>
        <fullName evidence="2">Uncharacterized protein</fullName>
    </submittedName>
</protein>
<reference evidence="2 3" key="1">
    <citation type="journal article" date="2021" name="Elife">
        <title>Chloroplast acquisition without the gene transfer in kleptoplastic sea slugs, Plakobranchus ocellatus.</title>
        <authorList>
            <person name="Maeda T."/>
            <person name="Takahashi S."/>
            <person name="Yoshida T."/>
            <person name="Shimamura S."/>
            <person name="Takaki Y."/>
            <person name="Nagai Y."/>
            <person name="Toyoda A."/>
            <person name="Suzuki Y."/>
            <person name="Arimoto A."/>
            <person name="Ishii H."/>
            <person name="Satoh N."/>
            <person name="Nishiyama T."/>
            <person name="Hasebe M."/>
            <person name="Maruyama T."/>
            <person name="Minagawa J."/>
            <person name="Obokata J."/>
            <person name="Shigenobu S."/>
        </authorList>
    </citation>
    <scope>NUCLEOTIDE SEQUENCE [LARGE SCALE GENOMIC DNA]</scope>
</reference>